<name>A0A0N4UWE5_ENTVE</name>
<evidence type="ECO:0000256" key="5">
    <source>
        <dbReference type="ARBA" id="ARBA00022968"/>
    </source>
</evidence>
<keyword evidence="12" id="KW-1185">Reference proteome</keyword>
<dbReference type="InterPro" id="IPR008428">
    <property type="entry name" value="Chond_GalNAc"/>
</dbReference>
<dbReference type="STRING" id="51028.A0A0N4UWE5"/>
<evidence type="ECO:0000256" key="6">
    <source>
        <dbReference type="ARBA" id="ARBA00022989"/>
    </source>
</evidence>
<dbReference type="OrthoDB" id="431432at2759"/>
<evidence type="ECO:0000256" key="10">
    <source>
        <dbReference type="RuleBase" id="RU364016"/>
    </source>
</evidence>
<evidence type="ECO:0000313" key="13">
    <source>
        <dbReference type="WBParaSite" id="EVEC_0000180201-mRNA-1"/>
    </source>
</evidence>
<evidence type="ECO:0000256" key="7">
    <source>
        <dbReference type="ARBA" id="ARBA00023034"/>
    </source>
</evidence>
<dbReference type="FunFam" id="3.90.550.50:FF:000004">
    <property type="entry name" value="Hexosyltransferase"/>
    <property type="match status" value="1"/>
</dbReference>
<dbReference type="GO" id="GO:0047238">
    <property type="term" value="F:glucuronosyl-N-acetylgalactosaminyl-proteoglycan 4-beta-N-acetylgalactosaminyltransferase activity"/>
    <property type="evidence" value="ECO:0007669"/>
    <property type="project" value="TreeGrafter"/>
</dbReference>
<keyword evidence="9" id="KW-0325">Glycoprotein</keyword>
<accession>A0A0N4UWE5</accession>
<dbReference type="GO" id="GO:0032580">
    <property type="term" value="C:Golgi cisterna membrane"/>
    <property type="evidence" value="ECO:0007669"/>
    <property type="project" value="UniProtKB-SubCell"/>
</dbReference>
<gene>
    <name evidence="11" type="ORF">EVEC_LOCUS1510</name>
</gene>
<dbReference type="Pfam" id="PF05679">
    <property type="entry name" value="CHGN"/>
    <property type="match status" value="1"/>
</dbReference>
<keyword evidence="5 10" id="KW-0735">Signal-anchor</keyword>
<keyword evidence="6" id="KW-1133">Transmembrane helix</keyword>
<evidence type="ECO:0000256" key="1">
    <source>
        <dbReference type="ARBA" id="ARBA00004447"/>
    </source>
</evidence>
<evidence type="ECO:0000256" key="2">
    <source>
        <dbReference type="ARBA" id="ARBA00009239"/>
    </source>
</evidence>
<protein>
    <recommendedName>
        <fullName evidence="10">Hexosyltransferase</fullName>
        <ecNumber evidence="10">2.4.1.-</ecNumber>
    </recommendedName>
</protein>
<dbReference type="SUPFAM" id="SSF53448">
    <property type="entry name" value="Nucleotide-diphospho-sugar transferases"/>
    <property type="match status" value="2"/>
</dbReference>
<reference evidence="13" key="1">
    <citation type="submission" date="2017-02" db="UniProtKB">
        <authorList>
            <consortium name="WormBaseParasite"/>
        </authorList>
    </citation>
    <scope>IDENTIFICATION</scope>
</reference>
<keyword evidence="3 10" id="KW-0808">Transferase</keyword>
<dbReference type="PANTHER" id="PTHR12369:SF11">
    <property type="entry name" value="HEXOSYLTRANSFERASE"/>
    <property type="match status" value="1"/>
</dbReference>
<dbReference type="EC" id="2.4.1.-" evidence="10"/>
<proteinExistence type="inferred from homology"/>
<dbReference type="WBParaSite" id="EVEC_0000180201-mRNA-1">
    <property type="protein sequence ID" value="EVEC_0000180201-mRNA-1"/>
    <property type="gene ID" value="EVEC_0000180201"/>
</dbReference>
<comment type="subcellular location">
    <subcellularLocation>
        <location evidence="1 10">Golgi apparatus</location>
        <location evidence="1 10">Golgi stack membrane</location>
        <topology evidence="1 10">Single-pass type II membrane protein</topology>
    </subcellularLocation>
</comment>
<evidence type="ECO:0000313" key="11">
    <source>
        <dbReference type="EMBL" id="VDD86367.1"/>
    </source>
</evidence>
<comment type="similarity">
    <text evidence="2 10">Belongs to the chondroitin N-acetylgalactosaminyltransferase family.</text>
</comment>
<dbReference type="Gene3D" id="3.90.550.10">
    <property type="entry name" value="Spore Coat Polysaccharide Biosynthesis Protein SpsA, Chain A"/>
    <property type="match status" value="1"/>
</dbReference>
<evidence type="ECO:0000256" key="4">
    <source>
        <dbReference type="ARBA" id="ARBA00022692"/>
    </source>
</evidence>
<sequence length="667" mass="76546">MTAAKYVDSRAYNVWRTWAQHIPGKVFFFVAENTETEHPELPIIRLRGVDDAYPPQKKSFAMLKWMADNHLNDFDWFMRADDDLYVRGDRLEQLLRSLDSDKAQLIGQAGLGSVAEYGQLALGEKDNYCMGGPGVVMSRETLRSVAPHLRSCLMEMLTTHEDVELGRCIRKHVGVACTWNYEMQTLFHNNQSVPNAYDGKSINELRHSITLHPIKHGSTMRKIHVNNRILRLAALRSRQVVLLNSLPQSPPPSLTRRVANTTSDLMHWDYIASNSILFCSRDVNCPRHTVDLSVRTAVSEVITQLFDEFNQNARQRGRTLQFQNIQYGYTRVEPRFGVDYVLDMILWFKKFRPPHRATLSVRRHAYVQQTFGPIMAATDNHVRFLLRQRTEKIRKQATLKKNVDYQWSREVLTPENPHVHLILPLAGRADIFKRFSRNLKTLCPDNKSFSLIVVLFNSNEYNEDVANNETIHDMSSKVNVQVVRMGNLTFSRGLGLAKGAALLKPDALIFFTDVDMLFTCDTLDRIRLNTIRGAQIYFPVVFSEYSPDTWSKREKENSIPFEYGRRKGYFRHFGFGLVSLYKSDLDAVGGINVTIKGWGLEDVDLFEKCVRSSLRILRIPDPSLVHVFHQIRCPKTMPDAQYKMCVGSKAASLASLDYLAEQAFKLS</sequence>
<dbReference type="InterPro" id="IPR029044">
    <property type="entry name" value="Nucleotide-diphossugar_trans"/>
</dbReference>
<evidence type="ECO:0000256" key="3">
    <source>
        <dbReference type="ARBA" id="ARBA00022679"/>
    </source>
</evidence>
<dbReference type="InterPro" id="IPR051227">
    <property type="entry name" value="CS_glycosyltransferase"/>
</dbReference>
<evidence type="ECO:0000313" key="12">
    <source>
        <dbReference type="Proteomes" id="UP000274131"/>
    </source>
</evidence>
<dbReference type="Gene3D" id="3.90.550.50">
    <property type="match status" value="1"/>
</dbReference>
<keyword evidence="4" id="KW-0812">Transmembrane</keyword>
<evidence type="ECO:0000256" key="9">
    <source>
        <dbReference type="ARBA" id="ARBA00023180"/>
    </source>
</evidence>
<dbReference type="EMBL" id="UXUI01007220">
    <property type="protein sequence ID" value="VDD86367.1"/>
    <property type="molecule type" value="Genomic_DNA"/>
</dbReference>
<evidence type="ECO:0000256" key="8">
    <source>
        <dbReference type="ARBA" id="ARBA00023136"/>
    </source>
</evidence>
<reference evidence="11 12" key="2">
    <citation type="submission" date="2018-10" db="EMBL/GenBank/DDBJ databases">
        <authorList>
            <consortium name="Pathogen Informatics"/>
        </authorList>
    </citation>
    <scope>NUCLEOTIDE SEQUENCE [LARGE SCALE GENOMIC DNA]</scope>
</reference>
<keyword evidence="8" id="KW-0472">Membrane</keyword>
<organism evidence="13">
    <name type="scientific">Enterobius vermicularis</name>
    <name type="common">Human pinworm</name>
    <dbReference type="NCBI Taxonomy" id="51028"/>
    <lineage>
        <taxon>Eukaryota</taxon>
        <taxon>Metazoa</taxon>
        <taxon>Ecdysozoa</taxon>
        <taxon>Nematoda</taxon>
        <taxon>Chromadorea</taxon>
        <taxon>Rhabditida</taxon>
        <taxon>Spirurina</taxon>
        <taxon>Oxyuridomorpha</taxon>
        <taxon>Oxyuroidea</taxon>
        <taxon>Oxyuridae</taxon>
        <taxon>Enterobius</taxon>
    </lineage>
</organism>
<dbReference type="AlphaFoldDB" id="A0A0N4UWE5"/>
<dbReference type="Proteomes" id="UP000274131">
    <property type="component" value="Unassembled WGS sequence"/>
</dbReference>
<keyword evidence="7 10" id="KW-0333">Golgi apparatus</keyword>
<dbReference type="PANTHER" id="PTHR12369">
    <property type="entry name" value="CHONDROITIN SYNTHASE"/>
    <property type="match status" value="1"/>
</dbReference>